<comment type="caution">
    <text evidence="2">The sequence shown here is derived from an EMBL/GenBank/DDBJ whole genome shotgun (WGS) entry which is preliminary data.</text>
</comment>
<name>A0A5B3GK68_9BACT</name>
<accession>A0A5B3GK68</accession>
<evidence type="ECO:0000256" key="1">
    <source>
        <dbReference type="SAM" id="MobiDB-lite"/>
    </source>
</evidence>
<evidence type="ECO:0000313" key="2">
    <source>
        <dbReference type="EMBL" id="KAA2373954.1"/>
    </source>
</evidence>
<feature type="region of interest" description="Disordered" evidence="1">
    <location>
        <begin position="48"/>
        <end position="68"/>
    </location>
</feature>
<sequence length="68" mass="7663">MYSIIKLDKMEDGIKNCLLAYAEQGVRPKEVIKSLLIQEARRLGFVLTPSSKIPQPRKSNPEPRKPAA</sequence>
<proteinExistence type="predicted"/>
<evidence type="ECO:0000313" key="3">
    <source>
        <dbReference type="Proteomes" id="UP000322658"/>
    </source>
</evidence>
<protein>
    <submittedName>
        <fullName evidence="2">Uncharacterized protein</fullName>
    </submittedName>
</protein>
<reference evidence="2 3" key="1">
    <citation type="journal article" date="2019" name="Nat. Med.">
        <title>A library of human gut bacterial isolates paired with longitudinal multiomics data enables mechanistic microbiome research.</title>
        <authorList>
            <person name="Poyet M."/>
            <person name="Groussin M."/>
            <person name="Gibbons S.M."/>
            <person name="Avila-Pacheco J."/>
            <person name="Jiang X."/>
            <person name="Kearney S.M."/>
            <person name="Perrotta A.R."/>
            <person name="Berdy B."/>
            <person name="Zhao S."/>
            <person name="Lieberman T.D."/>
            <person name="Swanson P.K."/>
            <person name="Smith M."/>
            <person name="Roesemann S."/>
            <person name="Alexander J.E."/>
            <person name="Rich S.A."/>
            <person name="Livny J."/>
            <person name="Vlamakis H."/>
            <person name="Clish C."/>
            <person name="Bullock K."/>
            <person name="Deik A."/>
            <person name="Scott J."/>
            <person name="Pierce K.A."/>
            <person name="Xavier R.J."/>
            <person name="Alm E.J."/>
        </authorList>
    </citation>
    <scope>NUCLEOTIDE SEQUENCE [LARGE SCALE GENOMIC DNA]</scope>
    <source>
        <strain evidence="2 3">BIOML-A1</strain>
    </source>
</reference>
<dbReference type="Proteomes" id="UP000322658">
    <property type="component" value="Unassembled WGS sequence"/>
</dbReference>
<dbReference type="AlphaFoldDB" id="A0A5B3GK68"/>
<feature type="compositionally biased region" description="Basic and acidic residues" evidence="1">
    <location>
        <begin position="59"/>
        <end position="68"/>
    </location>
</feature>
<dbReference type="EMBL" id="VVXJ01000029">
    <property type="protein sequence ID" value="KAA2373954.1"/>
    <property type="molecule type" value="Genomic_DNA"/>
</dbReference>
<organism evidence="2 3">
    <name type="scientific">Alistipes shahii</name>
    <dbReference type="NCBI Taxonomy" id="328814"/>
    <lineage>
        <taxon>Bacteria</taxon>
        <taxon>Pseudomonadati</taxon>
        <taxon>Bacteroidota</taxon>
        <taxon>Bacteroidia</taxon>
        <taxon>Bacteroidales</taxon>
        <taxon>Rikenellaceae</taxon>
        <taxon>Alistipes</taxon>
    </lineage>
</organism>
<gene>
    <name evidence="2" type="ORF">F2Y07_11780</name>
</gene>